<dbReference type="RefSeq" id="WP_306085695.1">
    <property type="nucleotide sequence ID" value="NZ_CP120992.1"/>
</dbReference>
<dbReference type="EMBL" id="CP120992">
    <property type="protein sequence ID" value="WLQ39035.1"/>
    <property type="molecule type" value="Genomic_DNA"/>
</dbReference>
<feature type="transmembrane region" description="Helical" evidence="1">
    <location>
        <begin position="289"/>
        <end position="310"/>
    </location>
</feature>
<feature type="transmembrane region" description="Helical" evidence="1">
    <location>
        <begin position="198"/>
        <end position="219"/>
    </location>
</feature>
<feature type="transmembrane region" description="Helical" evidence="1">
    <location>
        <begin position="226"/>
        <end position="246"/>
    </location>
</feature>
<gene>
    <name evidence="2" type="ORF">P8A22_02740</name>
</gene>
<name>A0ABY9HWV2_9ACTN</name>
<dbReference type="Proteomes" id="UP001229952">
    <property type="component" value="Chromosome"/>
</dbReference>
<keyword evidence="3" id="KW-1185">Reference proteome</keyword>
<evidence type="ECO:0000256" key="1">
    <source>
        <dbReference type="SAM" id="Phobius"/>
    </source>
</evidence>
<evidence type="ECO:0000313" key="3">
    <source>
        <dbReference type="Proteomes" id="UP001229952"/>
    </source>
</evidence>
<keyword evidence="1" id="KW-0472">Membrane</keyword>
<reference evidence="2 3" key="1">
    <citation type="submission" date="2023-03" db="EMBL/GenBank/DDBJ databases">
        <title>Isolation and description of six Streptomyces strains from soil environments, able to metabolize different microbial glucans.</title>
        <authorList>
            <person name="Widen T."/>
            <person name="Larsbrink J."/>
        </authorList>
    </citation>
    <scope>NUCLEOTIDE SEQUENCE [LARGE SCALE GENOMIC DNA]</scope>
    <source>
        <strain evidence="2 3">Mut2</strain>
    </source>
</reference>
<protein>
    <submittedName>
        <fullName evidence="2">ABC transporter permease</fullName>
    </submittedName>
</protein>
<sequence>MLLLQTAFVLSCIGAFRDPVPHRIPLAITVPTTQIADDAFYQLALLPGEPVNPLRVTDEAAAVDQIHSRQVDGALVLSRSGNEDLLLVAGGAGPLLAKELATHVIVSERRQGRTVRVQDVVPIAPGDKRLLSSFSLVVGWCFGGILCGSVQAWGAGRRPAGSRASVTTGVLLTYSVVAGLLGSLVARTLLNAVPGEFWALWALGSLLVLAVGALTFALYELAGALGIGLALLLVVVLGVPSSGGVYPTELLPTFWRAVGPSLPPGAGVDAVRSIAYFHGAGAGGPLRALSAWAAGCAAVILLSGGLASRVRPPAPQTGRRP</sequence>
<keyword evidence="1" id="KW-1133">Transmembrane helix</keyword>
<feature type="transmembrane region" description="Helical" evidence="1">
    <location>
        <begin position="130"/>
        <end position="154"/>
    </location>
</feature>
<organism evidence="2 3">
    <name type="scientific">Streptomyces laculatispora</name>
    <dbReference type="NCBI Taxonomy" id="887464"/>
    <lineage>
        <taxon>Bacteria</taxon>
        <taxon>Bacillati</taxon>
        <taxon>Actinomycetota</taxon>
        <taxon>Actinomycetes</taxon>
        <taxon>Kitasatosporales</taxon>
        <taxon>Streptomycetaceae</taxon>
        <taxon>Streptomyces</taxon>
    </lineage>
</organism>
<accession>A0ABY9HWV2</accession>
<proteinExistence type="predicted"/>
<evidence type="ECO:0000313" key="2">
    <source>
        <dbReference type="EMBL" id="WLQ39035.1"/>
    </source>
</evidence>
<keyword evidence="1" id="KW-0812">Transmembrane</keyword>
<feature type="transmembrane region" description="Helical" evidence="1">
    <location>
        <begin position="166"/>
        <end position="186"/>
    </location>
</feature>